<evidence type="ECO:0000256" key="7">
    <source>
        <dbReference type="ARBA" id="ARBA00023295"/>
    </source>
</evidence>
<feature type="binding site" evidence="10">
    <location>
        <begin position="404"/>
        <end position="405"/>
    </location>
    <ligand>
        <name>substrate</name>
    </ligand>
</feature>
<keyword evidence="5" id="KW-0136">Cellulose degradation</keyword>
<keyword evidence="4 12" id="KW-0378">Hydrolase</keyword>
<comment type="catalytic activity">
    <reaction evidence="1 12">
        <text>Hydrolysis of terminal, non-reducing beta-D-glucosyl residues with release of beta-D-glucose.</text>
        <dbReference type="EC" id="3.2.1.21"/>
    </reaction>
</comment>
<dbReference type="GO" id="GO:0008422">
    <property type="term" value="F:beta-glucosidase activity"/>
    <property type="evidence" value="ECO:0007669"/>
    <property type="project" value="UniProtKB-EC"/>
</dbReference>
<keyword evidence="7 12" id="KW-0326">Glycosidase</keyword>
<keyword evidence="8" id="KW-0624">Polysaccharide degradation</keyword>
<dbReference type="InterPro" id="IPR001360">
    <property type="entry name" value="Glyco_hydro_1"/>
</dbReference>
<dbReference type="InterPro" id="IPR018120">
    <property type="entry name" value="Glyco_hydro_1_AS"/>
</dbReference>
<evidence type="ECO:0000256" key="1">
    <source>
        <dbReference type="ARBA" id="ARBA00000448"/>
    </source>
</evidence>
<dbReference type="Gene3D" id="3.20.20.80">
    <property type="entry name" value="Glycosidases"/>
    <property type="match status" value="1"/>
</dbReference>
<proteinExistence type="inferred from homology"/>
<dbReference type="Proteomes" id="UP001241110">
    <property type="component" value="Unassembled WGS sequence"/>
</dbReference>
<dbReference type="PRINTS" id="PR00131">
    <property type="entry name" value="GLHYDRLASE1"/>
</dbReference>
<comment type="similarity">
    <text evidence="2 12">Belongs to the glycosyl hydrolase 1 family.</text>
</comment>
<dbReference type="GO" id="GO:0005829">
    <property type="term" value="C:cytosol"/>
    <property type="evidence" value="ECO:0007669"/>
    <property type="project" value="TreeGrafter"/>
</dbReference>
<evidence type="ECO:0000256" key="9">
    <source>
        <dbReference type="PIRSR" id="PIRSR617736-1"/>
    </source>
</evidence>
<evidence type="ECO:0000256" key="12">
    <source>
        <dbReference type="RuleBase" id="RU361175"/>
    </source>
</evidence>
<dbReference type="SUPFAM" id="SSF51445">
    <property type="entry name" value="(Trans)glycosidases"/>
    <property type="match status" value="1"/>
</dbReference>
<evidence type="ECO:0000256" key="4">
    <source>
        <dbReference type="ARBA" id="ARBA00022801"/>
    </source>
</evidence>
<name>A0AAE3QMX7_9BACT</name>
<dbReference type="EC" id="3.2.1.21" evidence="3 12"/>
<evidence type="ECO:0000256" key="6">
    <source>
        <dbReference type="ARBA" id="ARBA00023277"/>
    </source>
</evidence>
<feature type="active site" description="Nucleophile" evidence="9 11">
    <location>
        <position position="351"/>
    </location>
</feature>
<dbReference type="PROSITE" id="PS00572">
    <property type="entry name" value="GLYCOSYL_HYDROL_F1_1"/>
    <property type="match status" value="1"/>
</dbReference>
<evidence type="ECO:0000256" key="11">
    <source>
        <dbReference type="PROSITE-ProRule" id="PRU10055"/>
    </source>
</evidence>
<evidence type="ECO:0000256" key="10">
    <source>
        <dbReference type="PIRSR" id="PIRSR617736-2"/>
    </source>
</evidence>
<gene>
    <name evidence="13" type="ORF">QNI16_15875</name>
</gene>
<evidence type="ECO:0000313" key="14">
    <source>
        <dbReference type="Proteomes" id="UP001241110"/>
    </source>
</evidence>
<dbReference type="AlphaFoldDB" id="A0AAE3QMX7"/>
<feature type="binding site" evidence="10">
    <location>
        <position position="118"/>
    </location>
    <ligand>
        <name>substrate</name>
    </ligand>
</feature>
<dbReference type="PANTHER" id="PTHR10353">
    <property type="entry name" value="GLYCOSYL HYDROLASE"/>
    <property type="match status" value="1"/>
</dbReference>
<dbReference type="NCBIfam" id="TIGR03356">
    <property type="entry name" value="BGL"/>
    <property type="match status" value="1"/>
</dbReference>
<evidence type="ECO:0000256" key="2">
    <source>
        <dbReference type="ARBA" id="ARBA00010838"/>
    </source>
</evidence>
<feature type="binding site" evidence="10">
    <location>
        <position position="17"/>
    </location>
    <ligand>
        <name>substrate</name>
    </ligand>
</feature>
<evidence type="ECO:0000313" key="13">
    <source>
        <dbReference type="EMBL" id="MDJ1481980.1"/>
    </source>
</evidence>
<comment type="caution">
    <text evidence="13">The sequence shown here is derived from an EMBL/GenBank/DDBJ whole genome shotgun (WGS) entry which is preliminary data.</text>
</comment>
<feature type="binding site" evidence="10">
    <location>
        <position position="397"/>
    </location>
    <ligand>
        <name>substrate</name>
    </ligand>
</feature>
<feature type="binding site" evidence="10">
    <location>
        <position position="162"/>
    </location>
    <ligand>
        <name>substrate</name>
    </ligand>
</feature>
<reference evidence="13" key="1">
    <citation type="submission" date="2023-05" db="EMBL/GenBank/DDBJ databases">
        <authorList>
            <person name="Zhang X."/>
        </authorList>
    </citation>
    <scope>NUCLEOTIDE SEQUENCE</scope>
    <source>
        <strain evidence="13">YF14B1</strain>
    </source>
</reference>
<dbReference type="InterPro" id="IPR017853">
    <property type="entry name" value="GH"/>
</dbReference>
<dbReference type="FunFam" id="3.20.20.80:FF:000004">
    <property type="entry name" value="Beta-glucosidase 6-phospho-beta-glucosidase"/>
    <property type="match status" value="1"/>
</dbReference>
<accession>A0AAE3QMX7</accession>
<dbReference type="PROSITE" id="PS00653">
    <property type="entry name" value="GLYCOSYL_HYDROL_F1_2"/>
    <property type="match status" value="1"/>
</dbReference>
<evidence type="ECO:0000256" key="8">
    <source>
        <dbReference type="ARBA" id="ARBA00023326"/>
    </source>
</evidence>
<keyword evidence="6" id="KW-0119">Carbohydrate metabolism</keyword>
<feature type="active site" description="Proton donor" evidence="9">
    <location>
        <position position="163"/>
    </location>
</feature>
<dbReference type="InterPro" id="IPR033132">
    <property type="entry name" value="GH_1_N_CS"/>
</dbReference>
<organism evidence="13 14">
    <name type="scientific">Xanthocytophaga flava</name>
    <dbReference type="NCBI Taxonomy" id="3048013"/>
    <lineage>
        <taxon>Bacteria</taxon>
        <taxon>Pseudomonadati</taxon>
        <taxon>Bacteroidota</taxon>
        <taxon>Cytophagia</taxon>
        <taxon>Cytophagales</taxon>
        <taxon>Rhodocytophagaceae</taxon>
        <taxon>Xanthocytophaga</taxon>
    </lineage>
</organism>
<evidence type="ECO:0000256" key="5">
    <source>
        <dbReference type="ARBA" id="ARBA00023001"/>
    </source>
</evidence>
<dbReference type="PANTHER" id="PTHR10353:SF36">
    <property type="entry name" value="LP05116P"/>
    <property type="match status" value="1"/>
</dbReference>
<dbReference type="InterPro" id="IPR017736">
    <property type="entry name" value="Glyco_hydro_1_beta-glucosidase"/>
</dbReference>
<sequence length="455" mass="53136">MSQSNDFYWGTSVAAYQIEGAWQEDGKGLSVWDAFSNKKGNTYLNQTANVSCDFYHRYEADLDIMQSLGIRHFRFSIAWSRIMPQGTGHVNQKGIDFYNRLIDSCIKRGIEPWVTLYHWDLPHVLEQKGGWTNRHVVDWFKDYSEICLKHFGDRVKYWMILNEPMVFTGAGYFLGIHAPGKRWLKNFIPAMHHAALCQAEGARIVKHYQPQAQVGTTFSCSYVTPFSNSPRDVQAAQRVDALLNRLYIEPSLGMGYPVKDLPFLNRVEKYFRNGDEKLLPFEYDFIGIQNYTREVAKYSWWMPFVNADLVKAANRGIEPTLMGWEVYPECIYQMLHKFASYPGVKKIFVTENGAAFPDKVESNRVHDTKRTQYLKDHIAQVLRAREEGIRVDGYFVWTFMDNFEWAEGYRPRFGLVHIDFDTQQRIIKDSGYWYRDWISQQTTLLNASLVQTVQK</sequence>
<dbReference type="RefSeq" id="WP_313980501.1">
    <property type="nucleotide sequence ID" value="NZ_JASJOS010000006.1"/>
</dbReference>
<protein>
    <recommendedName>
        <fullName evidence="3 12">Beta-glucosidase</fullName>
        <ecNumber evidence="3 12">3.2.1.21</ecNumber>
    </recommendedName>
</protein>
<dbReference type="GO" id="GO:0030245">
    <property type="term" value="P:cellulose catabolic process"/>
    <property type="evidence" value="ECO:0007669"/>
    <property type="project" value="UniProtKB-KW"/>
</dbReference>
<feature type="binding site" evidence="10">
    <location>
        <position position="291"/>
    </location>
    <ligand>
        <name>substrate</name>
    </ligand>
</feature>
<evidence type="ECO:0000256" key="3">
    <source>
        <dbReference type="ARBA" id="ARBA00012744"/>
    </source>
</evidence>
<dbReference type="Pfam" id="PF00232">
    <property type="entry name" value="Glyco_hydro_1"/>
    <property type="match status" value="1"/>
</dbReference>
<dbReference type="EMBL" id="JASJOS010000006">
    <property type="protein sequence ID" value="MDJ1481980.1"/>
    <property type="molecule type" value="Genomic_DNA"/>
</dbReference>